<dbReference type="eggNOG" id="ENOG50339TK">
    <property type="taxonomic scope" value="Bacteria"/>
</dbReference>
<dbReference type="RefSeq" id="WP_037272094.1">
    <property type="nucleotide sequence ID" value="NZ_KN293979.1"/>
</dbReference>
<name>A0A0A0HLB3_9RHOB</name>
<reference evidence="2 3" key="1">
    <citation type="submission" date="2013-01" db="EMBL/GenBank/DDBJ databases">
        <authorList>
            <person name="Fiebig A."/>
            <person name="Goeker M."/>
            <person name="Klenk H.-P.P."/>
        </authorList>
    </citation>
    <scope>NUCLEOTIDE SEQUENCE [LARGE SCALE GENOMIC DNA]</scope>
    <source>
        <strain evidence="2 3">DSM 17069</strain>
    </source>
</reference>
<dbReference type="HOGENOM" id="CLU_2467079_0_0_5"/>
<sequence>MADGSRKQKERKDSQLILRINGKDRDDFVALCEALDTSAAREIRAFIRSFVAAHAPREPATSEAEDIIGESTGPQPQKHKSKRGKKRK</sequence>
<feature type="compositionally biased region" description="Basic residues" evidence="1">
    <location>
        <begin position="77"/>
        <end position="88"/>
    </location>
</feature>
<proteinExistence type="predicted"/>
<comment type="caution">
    <text evidence="2">The sequence shown here is derived from an EMBL/GenBank/DDBJ whole genome shotgun (WGS) entry which is preliminary data.</text>
</comment>
<dbReference type="EMBL" id="AONH01000010">
    <property type="protein sequence ID" value="KGM87985.1"/>
    <property type="molecule type" value="Genomic_DNA"/>
</dbReference>
<gene>
    <name evidence="2" type="ORF">rosmuc_01678</name>
</gene>
<feature type="region of interest" description="Disordered" evidence="1">
    <location>
        <begin position="53"/>
        <end position="88"/>
    </location>
</feature>
<protein>
    <submittedName>
        <fullName evidence="2">Uncharacterized protein</fullName>
    </submittedName>
</protein>
<accession>A0A0A0HLB3</accession>
<evidence type="ECO:0000256" key="1">
    <source>
        <dbReference type="SAM" id="MobiDB-lite"/>
    </source>
</evidence>
<dbReference type="OrthoDB" id="5525774at2"/>
<dbReference type="AlphaFoldDB" id="A0A0A0HLB3"/>
<organism evidence="2 3">
    <name type="scientific">Roseovarius mucosus DSM 17069</name>
    <dbReference type="NCBI Taxonomy" id="1288298"/>
    <lineage>
        <taxon>Bacteria</taxon>
        <taxon>Pseudomonadati</taxon>
        <taxon>Pseudomonadota</taxon>
        <taxon>Alphaproteobacteria</taxon>
        <taxon>Rhodobacterales</taxon>
        <taxon>Roseobacteraceae</taxon>
        <taxon>Roseovarius</taxon>
    </lineage>
</organism>
<dbReference type="Proteomes" id="UP000030021">
    <property type="component" value="Unassembled WGS sequence"/>
</dbReference>
<evidence type="ECO:0000313" key="2">
    <source>
        <dbReference type="EMBL" id="KGM87985.1"/>
    </source>
</evidence>
<evidence type="ECO:0000313" key="3">
    <source>
        <dbReference type="Proteomes" id="UP000030021"/>
    </source>
</evidence>
<dbReference type="PATRIC" id="fig|1288298.3.peg.1689"/>